<keyword evidence="4 9" id="KW-0810">Translation regulation</keyword>
<dbReference type="GO" id="GO:0015934">
    <property type="term" value="C:large ribosomal subunit"/>
    <property type="evidence" value="ECO:0007669"/>
    <property type="project" value="InterPro"/>
</dbReference>
<dbReference type="AlphaFoldDB" id="A0A097SSG2"/>
<evidence type="ECO:0000256" key="6">
    <source>
        <dbReference type="ARBA" id="ARBA00022980"/>
    </source>
</evidence>
<dbReference type="PIRSF" id="PIRSF002155">
    <property type="entry name" value="Ribosomal_L1"/>
    <property type="match status" value="1"/>
</dbReference>
<dbReference type="InterPro" id="IPR016095">
    <property type="entry name" value="Ribosomal_uL1_3-a/b-sand"/>
</dbReference>
<dbReference type="InterPro" id="IPR023673">
    <property type="entry name" value="Ribosomal_uL1_CS"/>
</dbReference>
<dbReference type="Gene3D" id="3.30.190.20">
    <property type="match status" value="1"/>
</dbReference>
<dbReference type="KEGG" id="mgj:MGM1_1460"/>
<evidence type="ECO:0000256" key="7">
    <source>
        <dbReference type="ARBA" id="ARBA00023274"/>
    </source>
</evidence>
<keyword evidence="6 9" id="KW-0689">Ribosomal protein</keyword>
<keyword evidence="7 9" id="KW-0687">Ribonucleoprotein</keyword>
<dbReference type="InterPro" id="IPR023674">
    <property type="entry name" value="Ribosomal_uL1-like"/>
</dbReference>
<evidence type="ECO:0000256" key="2">
    <source>
        <dbReference type="ARBA" id="ARBA00022491"/>
    </source>
</evidence>
<dbReference type="HOGENOM" id="CLU_062853_0_0_14"/>
<dbReference type="GO" id="GO:0019843">
    <property type="term" value="F:rRNA binding"/>
    <property type="evidence" value="ECO:0007669"/>
    <property type="project" value="UniProtKB-UniRule"/>
</dbReference>
<evidence type="ECO:0000256" key="8">
    <source>
        <dbReference type="ARBA" id="ARBA00035241"/>
    </source>
</evidence>
<keyword evidence="9" id="KW-0820">tRNA-binding</keyword>
<keyword evidence="3 9" id="KW-0699">rRNA-binding</keyword>
<dbReference type="PANTHER" id="PTHR36427:SF3">
    <property type="entry name" value="LARGE RIBOSOMAL SUBUNIT PROTEIN UL1M"/>
    <property type="match status" value="1"/>
</dbReference>
<comment type="subunit">
    <text evidence="9">Part of the 50S ribosomal subunit.</text>
</comment>
<dbReference type="InterPro" id="IPR028364">
    <property type="entry name" value="Ribosomal_uL1/biogenesis"/>
</dbReference>
<dbReference type="Pfam" id="PF00687">
    <property type="entry name" value="Ribosomal_L1"/>
    <property type="match status" value="1"/>
</dbReference>
<proteinExistence type="inferred from homology"/>
<dbReference type="CDD" id="cd00403">
    <property type="entry name" value="Ribosomal_L1"/>
    <property type="match status" value="1"/>
</dbReference>
<evidence type="ECO:0000256" key="5">
    <source>
        <dbReference type="ARBA" id="ARBA00022884"/>
    </source>
</evidence>
<evidence type="ECO:0000256" key="4">
    <source>
        <dbReference type="ARBA" id="ARBA00022845"/>
    </source>
</evidence>
<evidence type="ECO:0000256" key="3">
    <source>
        <dbReference type="ARBA" id="ARBA00022730"/>
    </source>
</evidence>
<dbReference type="NCBIfam" id="TIGR01169">
    <property type="entry name" value="rplA_bact"/>
    <property type="match status" value="1"/>
</dbReference>
<dbReference type="PROSITE" id="PS01199">
    <property type="entry name" value="RIBOSOMAL_L1"/>
    <property type="match status" value="1"/>
</dbReference>
<evidence type="ECO:0000256" key="9">
    <source>
        <dbReference type="HAMAP-Rule" id="MF_01318"/>
    </source>
</evidence>
<dbReference type="GO" id="GO:0000049">
    <property type="term" value="F:tRNA binding"/>
    <property type="evidence" value="ECO:0007669"/>
    <property type="project" value="UniProtKB-KW"/>
</dbReference>
<evidence type="ECO:0000256" key="10">
    <source>
        <dbReference type="RuleBase" id="RU000659"/>
    </source>
</evidence>
<organism evidence="11 12">
    <name type="scientific">Candidatus Malacoplasma girerdii</name>
    <dbReference type="NCBI Taxonomy" id="1318617"/>
    <lineage>
        <taxon>Bacteria</taxon>
        <taxon>Bacillati</taxon>
        <taxon>Mycoplasmatota</taxon>
        <taxon>Mycoplasmoidales</taxon>
        <taxon>Mycoplasmoidaceae</taxon>
        <taxon>Malacoplasma</taxon>
    </lineage>
</organism>
<dbReference type="STRING" id="1318617.MGM1_1460"/>
<dbReference type="PANTHER" id="PTHR36427">
    <property type="entry name" value="54S RIBOSOMAL PROTEIN L1, MITOCHONDRIAL"/>
    <property type="match status" value="1"/>
</dbReference>
<dbReference type="HAMAP" id="MF_01318_B">
    <property type="entry name" value="Ribosomal_uL1_B"/>
    <property type="match status" value="1"/>
</dbReference>
<dbReference type="FunFam" id="3.40.50.790:FF:000001">
    <property type="entry name" value="50S ribosomal protein L1"/>
    <property type="match status" value="1"/>
</dbReference>
<dbReference type="Gene3D" id="3.40.50.790">
    <property type="match status" value="1"/>
</dbReference>
<dbReference type="InterPro" id="IPR002143">
    <property type="entry name" value="Ribosomal_uL1"/>
</dbReference>
<keyword evidence="2 9" id="KW-0678">Repressor</keyword>
<dbReference type="GO" id="GO:0003735">
    <property type="term" value="F:structural constituent of ribosome"/>
    <property type="evidence" value="ECO:0007669"/>
    <property type="project" value="InterPro"/>
</dbReference>
<reference evidence="11 12" key="1">
    <citation type="journal article" date="2014" name="PLoS ONE">
        <title>An emerging Mycoplasma associated with trichomoniasis, vaginal infection and disease.</title>
        <authorList>
            <consortium name="Vaginal Microbiome Consortium"/>
            <person name="Fettweis J.M."/>
            <person name="Serrano M.G."/>
            <person name="Huang B."/>
            <person name="Brooks J.P."/>
            <person name="Glascock A.L."/>
            <person name="Sheth N.U."/>
            <person name="Strauss J.F.III."/>
            <person name="Jefferson K.K."/>
            <person name="Buck G.A."/>
        </authorList>
    </citation>
    <scope>NUCLEOTIDE SEQUENCE [LARGE SCALE GENOMIC DNA]</scope>
    <source>
        <strain evidence="11 12">VCU_M1</strain>
    </source>
</reference>
<evidence type="ECO:0000313" key="11">
    <source>
        <dbReference type="EMBL" id="AIV03533.1"/>
    </source>
</evidence>
<sequence length="223" mass="24483">MAGKKYLEAKKLVDSKKIYSVAEAVALAKKTSFSKFKGAIDIAIKLNVDTTKVEQQLRGTMTLPHYYGKVNRILVIDDSVSEAEAKKAGADFFGGDEKIAEIKDGWLDFDVLITSPKFMPKLSKLGKILGPKGLMPNPKLGTITTKVIDTIKEFKGGKSTYRTDTYGNVHMVVGKVDAKDTDVVENIEALINFIASKRPSTIKGEYIKSIYISASMGPSIRIR</sequence>
<evidence type="ECO:0000256" key="1">
    <source>
        <dbReference type="ARBA" id="ARBA00010531"/>
    </source>
</evidence>
<comment type="function">
    <text evidence="9">Protein L1 is also a translational repressor protein, it controls the translation of the L11 operon by binding to its mRNA.</text>
</comment>
<dbReference type="eggNOG" id="COG0081">
    <property type="taxonomic scope" value="Bacteria"/>
</dbReference>
<dbReference type="SUPFAM" id="SSF56808">
    <property type="entry name" value="Ribosomal protein L1"/>
    <property type="match status" value="1"/>
</dbReference>
<keyword evidence="12" id="KW-1185">Reference proteome</keyword>
<dbReference type="InterPro" id="IPR005878">
    <property type="entry name" value="Ribosom_uL1_bac-type"/>
</dbReference>
<dbReference type="Proteomes" id="UP000030066">
    <property type="component" value="Chromosome"/>
</dbReference>
<evidence type="ECO:0000313" key="12">
    <source>
        <dbReference type="Proteomes" id="UP000030066"/>
    </source>
</evidence>
<gene>
    <name evidence="9 11" type="primary">rplA</name>
    <name evidence="11" type="ORF">MGM1_1460</name>
</gene>
<keyword evidence="5 9" id="KW-0694">RNA-binding</keyword>
<dbReference type="GO" id="GO:0006417">
    <property type="term" value="P:regulation of translation"/>
    <property type="evidence" value="ECO:0007669"/>
    <property type="project" value="UniProtKB-KW"/>
</dbReference>
<comment type="similarity">
    <text evidence="1 9 10">Belongs to the universal ribosomal protein uL1 family.</text>
</comment>
<name>A0A097SSG2_9BACT</name>
<accession>A0A097SSG2</accession>
<protein>
    <recommendedName>
        <fullName evidence="8 9">Large ribosomal subunit protein uL1</fullName>
    </recommendedName>
</protein>
<dbReference type="GO" id="GO:0006412">
    <property type="term" value="P:translation"/>
    <property type="evidence" value="ECO:0007669"/>
    <property type="project" value="UniProtKB-UniRule"/>
</dbReference>
<dbReference type="EMBL" id="CP007711">
    <property type="protein sequence ID" value="AIV03533.1"/>
    <property type="molecule type" value="Genomic_DNA"/>
</dbReference>
<comment type="function">
    <text evidence="9">Binds directly to 23S rRNA. The L1 stalk is quite mobile in the ribosome, and is involved in E site tRNA release.</text>
</comment>